<dbReference type="Gene3D" id="1.20.1530.20">
    <property type="match status" value="1"/>
</dbReference>
<accession>A0A917JEU6</accession>
<feature type="transmembrane region" description="Helical" evidence="5">
    <location>
        <begin position="301"/>
        <end position="319"/>
    </location>
</feature>
<feature type="transmembrane region" description="Helical" evidence="5">
    <location>
        <begin position="58"/>
        <end position="77"/>
    </location>
</feature>
<dbReference type="GO" id="GO:1902600">
    <property type="term" value="P:proton transmembrane transport"/>
    <property type="evidence" value="ECO:0007669"/>
    <property type="project" value="InterPro"/>
</dbReference>
<dbReference type="RefSeq" id="WP_209651410.1">
    <property type="nucleotide sequence ID" value="NZ_BMDT01000001.1"/>
</dbReference>
<sequence>MVVLKFLLVLALAFMLGKVVTKFKMPAILGWLLAGMALGPHAFGLMGESLLAANWYKILLSLLECGVGLMIGTELVLKDLKKSGKQILLTTLTQSLGAFAVVTLSFSIIFYFTNIPIYLAFIFGSIALATAPAPALSIVREFKTNGPVTKTLIPMAVLDDVVALIVFFSINGLITATKSGDSSNSLFSTLAIMIVLPVIIGAIVGYISSFLLKQEMSKIKTQMILVFFIVIAGSVGIYINQELLSEPMINFMLIGMAFSAVFANLVSKERLYQIMEAFNPILGISLLVVIVNLGAPLDYHLILGAGIFTLVYIVSRAFGKYSGAFIGAKATGMPQTVQKYLGLTLLPHSGVSLVFTGIAVNSLNTFDAESAVVIQGTIAAAAILNEIIAVIIAKKAFEWSGEMPK</sequence>
<dbReference type="Proteomes" id="UP000622610">
    <property type="component" value="Unassembled WGS sequence"/>
</dbReference>
<dbReference type="InterPro" id="IPR038770">
    <property type="entry name" value="Na+/solute_symporter_sf"/>
</dbReference>
<feature type="transmembrane region" description="Helical" evidence="5">
    <location>
        <begin position="277"/>
        <end position="295"/>
    </location>
</feature>
<dbReference type="InterPro" id="IPR006153">
    <property type="entry name" value="Cation/H_exchanger_TM"/>
</dbReference>
<reference evidence="7" key="2">
    <citation type="submission" date="2020-09" db="EMBL/GenBank/DDBJ databases">
        <authorList>
            <person name="Sun Q."/>
            <person name="Sedlacek I."/>
        </authorList>
    </citation>
    <scope>NUCLEOTIDE SEQUENCE</scope>
    <source>
        <strain evidence="7">CCM 8433</strain>
    </source>
</reference>
<feature type="transmembrane region" description="Helical" evidence="5">
    <location>
        <begin position="118"/>
        <end position="139"/>
    </location>
</feature>
<evidence type="ECO:0000313" key="8">
    <source>
        <dbReference type="Proteomes" id="UP000622610"/>
    </source>
</evidence>
<dbReference type="GO" id="GO:0015297">
    <property type="term" value="F:antiporter activity"/>
    <property type="evidence" value="ECO:0007669"/>
    <property type="project" value="InterPro"/>
</dbReference>
<keyword evidence="4 5" id="KW-0472">Membrane</keyword>
<keyword evidence="3 5" id="KW-1133">Transmembrane helix</keyword>
<evidence type="ECO:0000256" key="2">
    <source>
        <dbReference type="ARBA" id="ARBA00022692"/>
    </source>
</evidence>
<keyword evidence="8" id="KW-1185">Reference proteome</keyword>
<evidence type="ECO:0000256" key="5">
    <source>
        <dbReference type="SAM" id="Phobius"/>
    </source>
</evidence>
<evidence type="ECO:0000256" key="3">
    <source>
        <dbReference type="ARBA" id="ARBA00022989"/>
    </source>
</evidence>
<dbReference type="EMBL" id="BMDT01000001">
    <property type="protein sequence ID" value="GGI64680.1"/>
    <property type="molecule type" value="Genomic_DNA"/>
</dbReference>
<dbReference type="PANTHER" id="PTHR43021:SF2">
    <property type="entry name" value="CATION_H+ EXCHANGER DOMAIN-CONTAINING PROTEIN"/>
    <property type="match status" value="1"/>
</dbReference>
<feature type="transmembrane region" description="Helical" evidence="5">
    <location>
        <begin position="340"/>
        <end position="360"/>
    </location>
</feature>
<dbReference type="PANTHER" id="PTHR43021">
    <property type="entry name" value="NA(+)/H(+) ANTIPORTER-RELATED"/>
    <property type="match status" value="1"/>
</dbReference>
<feature type="transmembrane region" description="Helical" evidence="5">
    <location>
        <begin position="372"/>
        <end position="393"/>
    </location>
</feature>
<protein>
    <submittedName>
        <fullName evidence="7">Transporter monovalent cation:proton antiporter-2 (CPA2) family protein</fullName>
    </submittedName>
</protein>
<feature type="transmembrane region" description="Helical" evidence="5">
    <location>
        <begin position="151"/>
        <end position="174"/>
    </location>
</feature>
<feature type="domain" description="Cation/H+ exchanger transmembrane" evidence="6">
    <location>
        <begin position="13"/>
        <end position="379"/>
    </location>
</feature>
<feature type="transmembrane region" description="Helical" evidence="5">
    <location>
        <begin position="6"/>
        <end position="21"/>
    </location>
</feature>
<feature type="transmembrane region" description="Helical" evidence="5">
    <location>
        <begin position="247"/>
        <end position="265"/>
    </location>
</feature>
<gene>
    <name evidence="7" type="ORF">GCM10011482_03340</name>
</gene>
<organism evidence="7 8">
    <name type="scientific">Enterococcus alcedinis</name>
    <dbReference type="NCBI Taxonomy" id="1274384"/>
    <lineage>
        <taxon>Bacteria</taxon>
        <taxon>Bacillati</taxon>
        <taxon>Bacillota</taxon>
        <taxon>Bacilli</taxon>
        <taxon>Lactobacillales</taxon>
        <taxon>Enterococcaceae</taxon>
        <taxon>Enterococcus</taxon>
    </lineage>
</organism>
<dbReference type="Pfam" id="PF00999">
    <property type="entry name" value="Na_H_Exchanger"/>
    <property type="match status" value="1"/>
</dbReference>
<evidence type="ECO:0000256" key="1">
    <source>
        <dbReference type="ARBA" id="ARBA00004141"/>
    </source>
</evidence>
<feature type="transmembrane region" description="Helical" evidence="5">
    <location>
        <begin position="28"/>
        <end position="46"/>
    </location>
</feature>
<comment type="subcellular location">
    <subcellularLocation>
        <location evidence="1">Membrane</location>
        <topology evidence="1">Multi-pass membrane protein</topology>
    </subcellularLocation>
</comment>
<dbReference type="AlphaFoldDB" id="A0A917JEU6"/>
<feature type="transmembrane region" description="Helical" evidence="5">
    <location>
        <begin position="89"/>
        <end position="112"/>
    </location>
</feature>
<proteinExistence type="predicted"/>
<feature type="transmembrane region" description="Helical" evidence="5">
    <location>
        <begin position="224"/>
        <end position="241"/>
    </location>
</feature>
<keyword evidence="2 5" id="KW-0812">Transmembrane</keyword>
<evidence type="ECO:0000256" key="4">
    <source>
        <dbReference type="ARBA" id="ARBA00023136"/>
    </source>
</evidence>
<reference evidence="7" key="1">
    <citation type="journal article" date="2014" name="Int. J. Syst. Evol. Microbiol.">
        <title>Complete genome sequence of Corynebacterium casei LMG S-19264T (=DSM 44701T), isolated from a smear-ripened cheese.</title>
        <authorList>
            <consortium name="US DOE Joint Genome Institute (JGI-PGF)"/>
            <person name="Walter F."/>
            <person name="Albersmeier A."/>
            <person name="Kalinowski J."/>
            <person name="Ruckert C."/>
        </authorList>
    </citation>
    <scope>NUCLEOTIDE SEQUENCE</scope>
    <source>
        <strain evidence="7">CCM 8433</strain>
    </source>
</reference>
<feature type="transmembrane region" description="Helical" evidence="5">
    <location>
        <begin position="186"/>
        <end position="212"/>
    </location>
</feature>
<comment type="caution">
    <text evidence="7">The sequence shown here is derived from an EMBL/GenBank/DDBJ whole genome shotgun (WGS) entry which is preliminary data.</text>
</comment>
<dbReference type="GO" id="GO:0016020">
    <property type="term" value="C:membrane"/>
    <property type="evidence" value="ECO:0007669"/>
    <property type="project" value="UniProtKB-SubCell"/>
</dbReference>
<evidence type="ECO:0000313" key="7">
    <source>
        <dbReference type="EMBL" id="GGI64680.1"/>
    </source>
</evidence>
<name>A0A917JEU6_9ENTE</name>
<evidence type="ECO:0000259" key="6">
    <source>
        <dbReference type="Pfam" id="PF00999"/>
    </source>
</evidence>